<dbReference type="Pfam" id="PF23282">
    <property type="entry name" value="WHD_ROQ1"/>
    <property type="match status" value="1"/>
</dbReference>
<evidence type="ECO:0000256" key="2">
    <source>
        <dbReference type="ARBA" id="ARBA00022737"/>
    </source>
</evidence>
<dbReference type="Gene3D" id="3.40.50.10140">
    <property type="entry name" value="Toll/interleukin-1 receptor homology (TIR) domain"/>
    <property type="match status" value="1"/>
</dbReference>
<dbReference type="SUPFAM" id="SSF46785">
    <property type="entry name" value="Winged helix' DNA-binding domain"/>
    <property type="match status" value="1"/>
</dbReference>
<evidence type="ECO:0000313" key="6">
    <source>
        <dbReference type="EMBL" id="KAK9057663.1"/>
    </source>
</evidence>
<dbReference type="Pfam" id="PF01582">
    <property type="entry name" value="TIR"/>
    <property type="match status" value="1"/>
</dbReference>
<dbReference type="InterPro" id="IPR027417">
    <property type="entry name" value="P-loop_NTPase"/>
</dbReference>
<dbReference type="InterPro" id="IPR000157">
    <property type="entry name" value="TIR_dom"/>
</dbReference>
<comment type="caution">
    <text evidence="6">The sequence shown here is derived from an EMBL/GenBank/DDBJ whole genome shotgun (WGS) entry which is preliminary data.</text>
</comment>
<dbReference type="SUPFAM" id="SSF52540">
    <property type="entry name" value="P-loop containing nucleoside triphosphate hydrolases"/>
    <property type="match status" value="1"/>
</dbReference>
<evidence type="ECO:0000256" key="3">
    <source>
        <dbReference type="ARBA" id="ARBA00022821"/>
    </source>
</evidence>
<dbReference type="FunFam" id="3.40.50.10140:FF:000007">
    <property type="entry name" value="Disease resistance protein (TIR-NBS-LRR class)"/>
    <property type="match status" value="1"/>
</dbReference>
<evidence type="ECO:0000256" key="4">
    <source>
        <dbReference type="ARBA" id="ARBA00023027"/>
    </source>
</evidence>
<evidence type="ECO:0000256" key="1">
    <source>
        <dbReference type="ARBA" id="ARBA00022614"/>
    </source>
</evidence>
<dbReference type="SUPFAM" id="SSF52200">
    <property type="entry name" value="Toll/Interleukin receptor TIR domain"/>
    <property type="match status" value="1"/>
</dbReference>
<dbReference type="PROSITE" id="PS50104">
    <property type="entry name" value="TIR"/>
    <property type="match status" value="1"/>
</dbReference>
<dbReference type="InterPro" id="IPR044974">
    <property type="entry name" value="Disease_R_plants"/>
</dbReference>
<dbReference type="InterPro" id="IPR042197">
    <property type="entry name" value="Apaf_helical"/>
</dbReference>
<accession>A0AAP0CMW2</accession>
<keyword evidence="2" id="KW-0677">Repeat</keyword>
<reference evidence="6 7" key="1">
    <citation type="submission" date="2024-04" db="EMBL/GenBank/DDBJ databases">
        <title>The reference genome of an endangered Asteraceae, Deinandra increscens subsp. villosa, native to the Central Coast of California.</title>
        <authorList>
            <person name="Guilliams M."/>
            <person name="Hasenstab-Lehman K."/>
            <person name="Meyer R."/>
            <person name="Mcevoy S."/>
        </authorList>
    </citation>
    <scope>NUCLEOTIDE SEQUENCE [LARGE SCALE GENOMIC DNA]</scope>
    <source>
        <tissue evidence="6">Leaf</tissue>
    </source>
</reference>
<keyword evidence="7" id="KW-1185">Reference proteome</keyword>
<feature type="domain" description="TIR" evidence="5">
    <location>
        <begin position="14"/>
        <end position="178"/>
    </location>
</feature>
<gene>
    <name evidence="6" type="ORF">SSX86_022499</name>
</gene>
<dbReference type="InterPro" id="IPR032675">
    <property type="entry name" value="LRR_dom_sf"/>
</dbReference>
<keyword evidence="3" id="KW-0611">Plant defense</keyword>
<dbReference type="SUPFAM" id="SSF52058">
    <property type="entry name" value="L domain-like"/>
    <property type="match status" value="2"/>
</dbReference>
<protein>
    <recommendedName>
        <fullName evidence="5">TIR domain-containing protein</fullName>
    </recommendedName>
</protein>
<name>A0AAP0CMW2_9ASTR</name>
<dbReference type="GO" id="GO:0006952">
    <property type="term" value="P:defense response"/>
    <property type="evidence" value="ECO:0007669"/>
    <property type="project" value="UniProtKB-KW"/>
</dbReference>
<keyword evidence="1" id="KW-0433">Leucine-rich repeat</keyword>
<dbReference type="PANTHER" id="PTHR11017">
    <property type="entry name" value="LEUCINE-RICH REPEAT-CONTAINING PROTEIN"/>
    <property type="match status" value="1"/>
</dbReference>
<dbReference type="GO" id="GO:0043531">
    <property type="term" value="F:ADP binding"/>
    <property type="evidence" value="ECO:0007669"/>
    <property type="project" value="InterPro"/>
</dbReference>
<dbReference type="Gene3D" id="1.10.8.430">
    <property type="entry name" value="Helical domain of apoptotic protease-activating factors"/>
    <property type="match status" value="1"/>
</dbReference>
<dbReference type="GO" id="GO:0007165">
    <property type="term" value="P:signal transduction"/>
    <property type="evidence" value="ECO:0007669"/>
    <property type="project" value="InterPro"/>
</dbReference>
<evidence type="ECO:0000259" key="5">
    <source>
        <dbReference type="PROSITE" id="PS50104"/>
    </source>
</evidence>
<evidence type="ECO:0000313" key="7">
    <source>
        <dbReference type="Proteomes" id="UP001408789"/>
    </source>
</evidence>
<organism evidence="6 7">
    <name type="scientific">Deinandra increscens subsp. villosa</name>
    <dbReference type="NCBI Taxonomy" id="3103831"/>
    <lineage>
        <taxon>Eukaryota</taxon>
        <taxon>Viridiplantae</taxon>
        <taxon>Streptophyta</taxon>
        <taxon>Embryophyta</taxon>
        <taxon>Tracheophyta</taxon>
        <taxon>Spermatophyta</taxon>
        <taxon>Magnoliopsida</taxon>
        <taxon>eudicotyledons</taxon>
        <taxon>Gunneridae</taxon>
        <taxon>Pentapetalae</taxon>
        <taxon>asterids</taxon>
        <taxon>campanulids</taxon>
        <taxon>Asterales</taxon>
        <taxon>Asteraceae</taxon>
        <taxon>Asteroideae</taxon>
        <taxon>Heliantheae alliance</taxon>
        <taxon>Madieae</taxon>
        <taxon>Madiinae</taxon>
        <taxon>Deinandra</taxon>
    </lineage>
</organism>
<dbReference type="InterPro" id="IPR002182">
    <property type="entry name" value="NB-ARC"/>
</dbReference>
<proteinExistence type="predicted"/>
<dbReference type="Gene3D" id="3.80.10.10">
    <property type="entry name" value="Ribonuclease Inhibitor"/>
    <property type="match status" value="3"/>
</dbReference>
<keyword evidence="4" id="KW-0520">NAD</keyword>
<dbReference type="SMART" id="SM00255">
    <property type="entry name" value="TIR"/>
    <property type="match status" value="1"/>
</dbReference>
<dbReference type="InterPro" id="IPR058192">
    <property type="entry name" value="WHD_ROQ1-like"/>
</dbReference>
<dbReference type="SUPFAM" id="SSF52047">
    <property type="entry name" value="RNI-like"/>
    <property type="match status" value="1"/>
</dbReference>
<dbReference type="InterPro" id="IPR035897">
    <property type="entry name" value="Toll_tir_struct_dom_sf"/>
</dbReference>
<dbReference type="Proteomes" id="UP001408789">
    <property type="component" value="Unassembled WGS sequence"/>
</dbReference>
<dbReference type="InterPro" id="IPR036390">
    <property type="entry name" value="WH_DNA-bd_sf"/>
</dbReference>
<sequence length="1334" mass="150964">MASASSSSTSTKSYKYDVFLSFRGEDTRKNFVDHLYLALVNKGIITYKDDEKIKKGEVISDQLITSIEESRFYIIVFSKNYADSSWCLNELVKIMECQKMKEHTAYPVFYDVEPTEIRNQSGTVGKAFAKHKEKEEAERWREALKEAADIAGWELKNTVDGHEAKFIQKIVRVISLESHFINLSIDGKLVGMVARVKEVVSTLEIDSDGVRMIGIWGMGGGGKTTLARAVFDHIAMRFEGNSFVENVREVSKGAGLKKLQKQVLRDVLNDQSIRVSSVYEGINKMQRMMSSKKVLVALDDVDHVDQLDALVGDLDWFNTGSRIIITTRDKQVLVAHGVHSDNIHDVSLLSSDEAICLFSRYAFRTEFPRQGYGELSREVIRYAAGLPLTIKVLGSFLNGRSEREWKDAIERLKTIPLKETLEKLELSYDGLENDYKEMFLEVACILKGKEEDFAIRVLESFGLNAQIGLRVLEQKSLITISEYNRVQMHDHIVEMGRNIVRRLYPDEPRRHSRLWITEEIEDILVNELGTNATRSILLEYSSLHPTIIMEGLKKMKELRFLYVDMGLSGLANDEEGGGYFPDTLRSLFWPSYPFFCLPKTFQANVLVNLDIMMDVNASRNMPYNPPISGLWEGGEKKVLNKLKVLNLSSSAMRTFDLGLTPNLERLDLEDCQDLVELNIGLTPCLEELILRGCFSLEELHIPVESPKLKIFNIIGSKVTNINLGLTLNLERLNLEDCNDLVELKIGLTPCLEEFILVGCHALEELHMPVESSKLKTFDIIGSTVTNINLGLTPNLERLNLKDCNDLVELNIGLTQCLKELIIEGCYALEELHMLVESPKLKIFNIIGSKVTNINLGLTSNLERLDLKNCMDLVELNIGLTPCLVEFILVGCNALEDLHIPVESSKLKTFDIIGSTVTNINLGLTQNLERLNLEDCYDLVKLNIGETPYLVELNIGLTPCLEELILVGCNALEELHMPVESPKLQIFNIIGSKVTNINLGLTPNLGRLNLEDCIDLVELNMPFECPKLEFLNLGGSKVCKLNIGLTPHLERLELGRCYYLQEIVGCLKTLVFLNLSGGLRFQDLCFDERYNLPGLDSFYNLQMIGEPLDICPLHPNSTLPKFRFKCFYNEPLPSQSGNIEKLISFGLCACTNLESFSATICGLQHLRNLTLEVDIGEALENLYQLESLEELTLSMKDIKHLPDSICMLKHLKYLQLKSCWLLEQLPKDLARLDCLEELHLTDCVSLRDIPNDICMLKCLQRLDLSYCILVTKLSEEFGRLKCLKELNIEGTGISHLPQSIHQLKGLRIIGSRWRLESHGFTSLIEMSKYTAFCYI</sequence>
<dbReference type="PRINTS" id="PR00364">
    <property type="entry name" value="DISEASERSIST"/>
</dbReference>
<dbReference type="Gene3D" id="3.40.50.300">
    <property type="entry name" value="P-loop containing nucleotide triphosphate hydrolases"/>
    <property type="match status" value="1"/>
</dbReference>
<dbReference type="PANTHER" id="PTHR11017:SF577">
    <property type="entry name" value="DISEASE RESISTANCE PROTEIN (TIR-NBS-LRR CLASS), PUTATIVE-RELATED"/>
    <property type="match status" value="1"/>
</dbReference>
<dbReference type="EMBL" id="JBCNJP010000023">
    <property type="protein sequence ID" value="KAK9057663.1"/>
    <property type="molecule type" value="Genomic_DNA"/>
</dbReference>
<dbReference type="Pfam" id="PF00931">
    <property type="entry name" value="NB-ARC"/>
    <property type="match status" value="1"/>
</dbReference>